<protein>
    <submittedName>
        <fullName evidence="1">Uncharacterized protein</fullName>
    </submittedName>
</protein>
<name>A0A7L4ZJT4_9FLAO</name>
<keyword evidence="2" id="KW-1185">Reference proteome</keyword>
<gene>
    <name evidence="1" type="ORF">IMCC3317_22550</name>
</gene>
<evidence type="ECO:0000313" key="1">
    <source>
        <dbReference type="EMBL" id="QHI36885.1"/>
    </source>
</evidence>
<sequence>MVDAKLKSKLPLTYHYMVTEKVEEVSELNFTKKFSESKKHQSAKYLQTNHYKPISLFFVRD</sequence>
<evidence type="ECO:0000313" key="2">
    <source>
        <dbReference type="Proteomes" id="UP000464657"/>
    </source>
</evidence>
<dbReference type="EMBL" id="CP019288">
    <property type="protein sequence ID" value="QHI36885.1"/>
    <property type="molecule type" value="Genomic_DNA"/>
</dbReference>
<accession>A0A7L4ZJT4</accession>
<organism evidence="1 2">
    <name type="scientific">Kordia antarctica</name>
    <dbReference type="NCBI Taxonomy" id="1218801"/>
    <lineage>
        <taxon>Bacteria</taxon>
        <taxon>Pseudomonadati</taxon>
        <taxon>Bacteroidota</taxon>
        <taxon>Flavobacteriia</taxon>
        <taxon>Flavobacteriales</taxon>
        <taxon>Flavobacteriaceae</taxon>
        <taxon>Kordia</taxon>
    </lineage>
</organism>
<dbReference type="Proteomes" id="UP000464657">
    <property type="component" value="Chromosome"/>
</dbReference>
<reference evidence="1 2" key="1">
    <citation type="journal article" date="2013" name="Int. J. Syst. Evol. Microbiol.">
        <title>Kordia antarctica sp. nov., isolated from Antarctic seawater.</title>
        <authorList>
            <person name="Baek K."/>
            <person name="Choi A."/>
            <person name="Kang I."/>
            <person name="Lee K."/>
            <person name="Cho J.C."/>
        </authorList>
    </citation>
    <scope>NUCLEOTIDE SEQUENCE [LARGE SCALE GENOMIC DNA]</scope>
    <source>
        <strain evidence="1 2">IMCC3317</strain>
    </source>
</reference>
<proteinExistence type="predicted"/>
<dbReference type="KEGG" id="kan:IMCC3317_22550"/>
<dbReference type="AlphaFoldDB" id="A0A7L4ZJT4"/>